<reference evidence="11 12" key="1">
    <citation type="journal article" date="2018" name="Mol. Plant">
        <title>The genome of Artemisia annua provides insight into the evolution of Asteraceae family and artemisinin biosynthesis.</title>
        <authorList>
            <person name="Shen Q."/>
            <person name="Zhang L."/>
            <person name="Liao Z."/>
            <person name="Wang S."/>
            <person name="Yan T."/>
            <person name="Shi P."/>
            <person name="Liu M."/>
            <person name="Fu X."/>
            <person name="Pan Q."/>
            <person name="Wang Y."/>
            <person name="Lv Z."/>
            <person name="Lu X."/>
            <person name="Zhang F."/>
            <person name="Jiang W."/>
            <person name="Ma Y."/>
            <person name="Chen M."/>
            <person name="Hao X."/>
            <person name="Li L."/>
            <person name="Tang Y."/>
            <person name="Lv G."/>
            <person name="Zhou Y."/>
            <person name="Sun X."/>
            <person name="Brodelius P.E."/>
            <person name="Rose J.K.C."/>
            <person name="Tang K."/>
        </authorList>
    </citation>
    <scope>NUCLEOTIDE SEQUENCE [LARGE SCALE GENOMIC DNA]</scope>
    <source>
        <strain evidence="12">cv. Huhao1</strain>
        <tissue evidence="11">Leaf</tissue>
    </source>
</reference>
<evidence type="ECO:0000313" key="11">
    <source>
        <dbReference type="EMBL" id="PWA90848.1"/>
    </source>
</evidence>
<organism evidence="11 12">
    <name type="scientific">Artemisia annua</name>
    <name type="common">Sweet wormwood</name>
    <dbReference type="NCBI Taxonomy" id="35608"/>
    <lineage>
        <taxon>Eukaryota</taxon>
        <taxon>Viridiplantae</taxon>
        <taxon>Streptophyta</taxon>
        <taxon>Embryophyta</taxon>
        <taxon>Tracheophyta</taxon>
        <taxon>Spermatophyta</taxon>
        <taxon>Magnoliopsida</taxon>
        <taxon>eudicotyledons</taxon>
        <taxon>Gunneridae</taxon>
        <taxon>Pentapetalae</taxon>
        <taxon>asterids</taxon>
        <taxon>campanulids</taxon>
        <taxon>Asterales</taxon>
        <taxon>Asteraceae</taxon>
        <taxon>Asteroideae</taxon>
        <taxon>Anthemideae</taxon>
        <taxon>Artemisiinae</taxon>
        <taxon>Artemisia</taxon>
    </lineage>
</organism>
<keyword evidence="12" id="KW-1185">Reference proteome</keyword>
<comment type="similarity">
    <text evidence="2">Belongs to the wax synthase family.</text>
</comment>
<keyword evidence="5 9" id="KW-1133">Transmembrane helix</keyword>
<dbReference type="STRING" id="35608.A0A2U1PYJ0"/>
<dbReference type="GO" id="GO:0016020">
    <property type="term" value="C:membrane"/>
    <property type="evidence" value="ECO:0007669"/>
    <property type="project" value="UniProtKB-SubCell"/>
</dbReference>
<evidence type="ECO:0000256" key="9">
    <source>
        <dbReference type="SAM" id="Phobius"/>
    </source>
</evidence>
<dbReference type="GO" id="GO:0006629">
    <property type="term" value="P:lipid metabolic process"/>
    <property type="evidence" value="ECO:0007669"/>
    <property type="project" value="UniProtKB-KW"/>
</dbReference>
<feature type="transmembrane region" description="Helical" evidence="9">
    <location>
        <begin position="264"/>
        <end position="282"/>
    </location>
</feature>
<evidence type="ECO:0000313" key="12">
    <source>
        <dbReference type="Proteomes" id="UP000245207"/>
    </source>
</evidence>
<evidence type="ECO:0000256" key="8">
    <source>
        <dbReference type="ARBA" id="ARBA00023315"/>
    </source>
</evidence>
<keyword evidence="8" id="KW-0012">Acyltransferase</keyword>
<protein>
    <recommendedName>
        <fullName evidence="10">Wax synthase domain-containing protein</fullName>
    </recommendedName>
</protein>
<evidence type="ECO:0000259" key="10">
    <source>
        <dbReference type="Pfam" id="PF13813"/>
    </source>
</evidence>
<feature type="transmembrane region" description="Helical" evidence="9">
    <location>
        <begin position="155"/>
        <end position="178"/>
    </location>
</feature>
<evidence type="ECO:0000256" key="1">
    <source>
        <dbReference type="ARBA" id="ARBA00004141"/>
    </source>
</evidence>
<dbReference type="Pfam" id="PF13813">
    <property type="entry name" value="MBOAT_2"/>
    <property type="match status" value="1"/>
</dbReference>
<feature type="transmembrane region" description="Helical" evidence="9">
    <location>
        <begin position="126"/>
        <end position="143"/>
    </location>
</feature>
<keyword evidence="3" id="KW-0808">Transferase</keyword>
<accession>A0A2U1PYJ0</accession>
<dbReference type="PANTHER" id="PTHR31595">
    <property type="entry name" value="LONG-CHAIN-ALCOHOL O-FATTY-ACYLTRANSFERASE 3-RELATED"/>
    <property type="match status" value="1"/>
</dbReference>
<comment type="caution">
    <text evidence="11">The sequence shown here is derived from an EMBL/GenBank/DDBJ whole genome shotgun (WGS) entry which is preliminary data.</text>
</comment>
<sequence length="417" mass="47547">MEGEIWNVIVDWCIALACILYCYIVGKFIEQGTTRFLALFPVIPLFFYLPLNLTSMFLCSLTFFFMSWLASFKIILFAFDLGPLASNPPLPLSHFIPIACLPIKILNTSSRDQENSKTTQKSAKDYVTRVVIFAITIKLFGYLDYVHPLFATSIYAYYVFFTLELLLALTAFMARTLVGVELEPQFNQPQNATSVQNFWGKRWNLMVSSILRTMVYLPSRRLFGHVIPQKWVSVPAVFSTFVVSGIMHQLIFYYLGRLTPTWEVTWFFVIHGACVGTEIVIKKTIGQRVKLPHTASRVLTLGFVILTCSWLFFPPFLRFNPFVKACKEVMAFVEFCKHGHLVSPNELVCPYNLEGSCMIQVRHVLKQVAVTRRVAARAFTKAKLVLCQSIGMNCLKQYVGVLIIDKLLSLKSQSLIN</sequence>
<evidence type="ECO:0000256" key="5">
    <source>
        <dbReference type="ARBA" id="ARBA00022989"/>
    </source>
</evidence>
<comment type="subcellular location">
    <subcellularLocation>
        <location evidence="1">Membrane</location>
        <topology evidence="1">Multi-pass membrane protein</topology>
    </subcellularLocation>
</comment>
<dbReference type="GO" id="GO:0008374">
    <property type="term" value="F:O-acyltransferase activity"/>
    <property type="evidence" value="ECO:0007669"/>
    <property type="project" value="InterPro"/>
</dbReference>
<keyword evidence="6" id="KW-0443">Lipid metabolism</keyword>
<evidence type="ECO:0000256" key="7">
    <source>
        <dbReference type="ARBA" id="ARBA00023136"/>
    </source>
</evidence>
<evidence type="ECO:0000256" key="6">
    <source>
        <dbReference type="ARBA" id="ARBA00023098"/>
    </source>
</evidence>
<dbReference type="EMBL" id="PKPP01000595">
    <property type="protein sequence ID" value="PWA90848.1"/>
    <property type="molecule type" value="Genomic_DNA"/>
</dbReference>
<dbReference type="InterPro" id="IPR032805">
    <property type="entry name" value="Wax_synthase_dom"/>
</dbReference>
<name>A0A2U1PYJ0_ARTAN</name>
<feature type="transmembrane region" description="Helical" evidence="9">
    <location>
        <begin position="6"/>
        <end position="24"/>
    </location>
</feature>
<dbReference type="PANTHER" id="PTHR31595:SF48">
    <property type="entry name" value="LONG-CHAIN-ALCOHOL O-FATTY-ACYLTRANSFERASE"/>
    <property type="match status" value="1"/>
</dbReference>
<feature type="transmembrane region" description="Helical" evidence="9">
    <location>
        <begin position="231"/>
        <end position="252"/>
    </location>
</feature>
<dbReference type="OrthoDB" id="1077582at2759"/>
<proteinExistence type="inferred from homology"/>
<keyword evidence="4 9" id="KW-0812">Transmembrane</keyword>
<evidence type="ECO:0000256" key="2">
    <source>
        <dbReference type="ARBA" id="ARBA00007282"/>
    </source>
</evidence>
<keyword evidence="7 9" id="KW-0472">Membrane</keyword>
<feature type="domain" description="Wax synthase" evidence="10">
    <location>
        <begin position="183"/>
        <end position="269"/>
    </location>
</feature>
<dbReference type="Proteomes" id="UP000245207">
    <property type="component" value="Unassembled WGS sequence"/>
</dbReference>
<feature type="transmembrane region" description="Helical" evidence="9">
    <location>
        <begin position="294"/>
        <end position="313"/>
    </location>
</feature>
<gene>
    <name evidence="11" type="ORF">CTI12_AA096240</name>
</gene>
<feature type="transmembrane region" description="Helical" evidence="9">
    <location>
        <begin position="36"/>
        <end position="69"/>
    </location>
</feature>
<dbReference type="AlphaFoldDB" id="A0A2U1PYJ0"/>
<evidence type="ECO:0000256" key="4">
    <source>
        <dbReference type="ARBA" id="ARBA00022692"/>
    </source>
</evidence>
<dbReference type="InterPro" id="IPR044851">
    <property type="entry name" value="Wax_synthase"/>
</dbReference>
<evidence type="ECO:0000256" key="3">
    <source>
        <dbReference type="ARBA" id="ARBA00022679"/>
    </source>
</evidence>